<dbReference type="GO" id="GO:0031177">
    <property type="term" value="F:phosphopantetheine binding"/>
    <property type="evidence" value="ECO:0007669"/>
    <property type="project" value="InterPro"/>
</dbReference>
<organism evidence="6">
    <name type="scientific">Caldithrix abyssi</name>
    <dbReference type="NCBI Taxonomy" id="187145"/>
    <lineage>
        <taxon>Bacteria</taxon>
        <taxon>Pseudomonadati</taxon>
        <taxon>Calditrichota</taxon>
        <taxon>Calditrichia</taxon>
        <taxon>Calditrichales</taxon>
        <taxon>Calditrichaceae</taxon>
        <taxon>Caldithrix</taxon>
    </lineage>
</organism>
<dbReference type="FunFam" id="1.10.1200.10:FF:000005">
    <property type="entry name" value="Nonribosomal peptide synthetase 1"/>
    <property type="match status" value="2"/>
</dbReference>
<evidence type="ECO:0000313" key="6">
    <source>
        <dbReference type="EMBL" id="HHM01744.1"/>
    </source>
</evidence>
<dbReference type="SUPFAM" id="SSF52777">
    <property type="entry name" value="CoA-dependent acyltransferases"/>
    <property type="match status" value="6"/>
</dbReference>
<sequence length="2985" mass="335986">MTDTTHNEMAEQELYIFPTSFAQQRLWFLDQFEPGSPFYNIPTAVRIKGVLDIPALQDTIDEIVYRHESLRTTFDKENNEPVQVIHPDMQCPLEIIDLRPLEKEEREAEAQRLALNEARTPFDLQKGPLFRSRLIRLQDDEAIMLVTMHHIISDGWSIGVFMREVALIYDAFTRGQDVPLPELPIQYADFSKWQRDWLQGEVLEKQLNYWKETLGPVTPVLELPTDKPRPAIQSSRGANLHHRIPRELYERIIQLSRNEGVTPFMTLLTVFNILLYRYSGQEDICVGTPIANRTQSETEGLIGFFVNTLVLRADMSGNPTFRELLQRTRKRTLESYAHQDVPFEMLVEVLQPERSMSHSPLFQVMFILQNATGGGMGHDNTAANSAIRMEQIEVDAGTSTFDITVSLADQTKGLLASVEYCTDLFERETIERFIRQYENLLAAAVGQPGSPISKLPVLNAREEHLILKEWNHSDVHYDWRRCMHHLVEEEARRQPGAVAVAFAGHYLTYEQLNRRANQLARHLRTMGVGPETPVGISLEKSLDLMVAVLGVLKAGGGYVPMDPDYPPERLAYMISDSATPVLITHSHLLERLPQTQAKILCLDAERETLERYEPDNPDVPVCPQNMAYMIYTSGTTGQAKGTIISHQSWVNSYYAWEEAYELKTRCRSHLQMANFSFDVFAGDTIRALASGGKMTLIPRETLLNAEKLYREMLREQITIAEFVPAVLRNLTGYLDEIGKDLSFMRCLIAGSDAWYVGEYRRFMEYGGSETRLINSFGLTEAAIDSTYFEASKLDLPADRNVPIGRPFANMQVYIVDSHLNPQPIGVPGEICVGGAGVARGYHGRPELTAEKFIPDPFGGEAGARMYRTGDKGKFLPDGNIEFMGRIDFQVKLRGFRIELGEIESGLARHPDIAHAVVIVREDTPGDKRLVAYYTLEREPAPGLSALKSFLLEKLPDYMIPNAFVRLEEIPLTPNGKVDRKALPKPDEKDFGAMESYVAPRNESEEKMAAVWAEVLGLEKVGVNNNFFDLGGHSLLATQLISRVRETFDLDIPLRSIFEHPTVAGLAEKIEIARRGTPTVQAPPIMAVSRSGELPLSFAQQRLWFLEELEPGTANYNIPESVRIKGKLDADLFQRCLNTIIARHENLRTNFISRDGHPVLVIHKERTLELERFDLREMEAEEREREAPRIADRFAKTIFNLSEGPLLRAGLIHMDEDDFILLVTIHHIISDDWSTQVFIRELGVLYEAFLRDEPSPLPPLPVQYADFAHWQQTWLSGEVLEEQLAFWQKTLDGVSPVLELPTDRPRPKVPTQRGSYLTFSFSPAESAEINTFTRDHGLTPFMTLLGAFETLLYRYSGQESFNIGTPIANRNRAETEPLIGFFVNTLVLPARLESRPTFSRLLDQIRETALDAFAHQDVPFEKIVDRLQPDRSMSHTPLFQVMFALQNAGKPASGRAEDPDAAFRVEPVEAHSGMSKFDITLFMLEQEGAWAGAFEYATDLFDAETMERMAAHFKLLTMQLIRQPHTPVDAVPFIDEREQALLITEYNTPPAPVLPYDNIVRLLEHQAELSADKIALEQDDVRYSYGEFNKEINRLAHLLIEKGLGAEQRVGLCFERSPEMIIALFAILKSGAAYVPIDPAYPAERIAYMTDDAGLALILYHQPTAAVLEGLSPDVPRQAVTLSAREPSGGKIHNPQTDMAAEQLAYMIYTSGSTGRPKGTLITHGGLMHYLNWTAQGYPLKEGRGSLVHATLAFDATVTAVYTPLLNGQTITLADNGNDLEALAGALTRYKDFNIVKITPAHLELLAHQIPPAQAAILSRAFVIGGENLSADQISFWQEHASDTHLFNEYGPTETVVGCVVFDARGWQGQGSVPIGRSIPGTPVYVLDSSLQPAPHGVPGELYIGGAGVARGYHRRPDLTAERFLPDPFGPPGSRMYKTGDIVRYLNNGLLIFLGRADDQVKVRGYRIELGEIESLLHEQPQVREAVVVVREDVPGDKRIVAYWVPADKTAQTEALRQALALALPEYMQPSAYVSLENIPLTPNGKVDRKALPAPELDRSALSREYIAPETESERKLAEIWEALLQVDQVGKLDNFFELGGHSLLATQLMARIREHFSLEAPLRLLFETPTLEGLAGRLDTMEAGATVAMPPLRPMPREEPLPLSFAQQRLWFLDQLNPGSALYNIPAAFILKGELDHEALRRTLNAIAERHETLRSTFDSAQGKPYVVIHDHLEPEIDFVDIREAEAAERLRRARQIAATEAVKPFDLHRGPLLRLTVVRLEEQSHLLILNMHHIISDGWSTSVLMREVSILYRAFTRGETPPLPPLPLQYTDYAIWQRRWLANEALEEQMAYWKEKIGLNPPPLQLPTDHARPAMQTFNGTVLDYSLDTKLTEAVKALALKNNHTLYMVLMAVWKILMFKYSGQETIFTGTPVANRRFRETEPLIGFFVNTLVMRADIDNSLTFMDVLDQIRQNSLEAQAHQDIPFEQLVDALVQDRDMSRSPLFQVMFVLQNTPVAAMENDRLTIEAFESDEQISKFDLTLSMMESPSGLKAQLEYNTDLFKAATARRLMEHFRLLLQQVTTEPGRPVGALSLVDGEALAVQSRFLEGRAHPFPGEHLIHQLFERTAESFATKEALRYKHESYTFDDLNRAANRRAHQLRRAGLKAEQLVGISLERSPHMVIALLAVLKAGGVYVPIDPEYPDERIRYILEDAGIGMLLTTKKTMRRLRNVLEENSPATIIFLDEEADEKFPDDNPGAVNHPRNMAYMIYTSGSTGKPKGTMVEHRSLCNLTTFQIKDFLLNEHKRCLQFASFSFDASVSEIFTTLVSGATLVLADKEEMMPGPGLVRLMRDEHITTITLPPSVSALLEPEDFPELETLVSAGEALSPEVANRWHINNRRLINAYGPTENTVCATRFVLNRPAEQSTVPIGSPIDNVRVYVLDSQLQPQPFGVPGELYLAGDSLSRGYFKRPDLTAERFVPEP</sequence>
<dbReference type="Gene3D" id="3.30.300.30">
    <property type="match status" value="2"/>
</dbReference>
<dbReference type="Gene3D" id="2.30.38.10">
    <property type="entry name" value="Luciferase, Domain 3"/>
    <property type="match status" value="3"/>
</dbReference>
<dbReference type="Gene3D" id="3.30.559.10">
    <property type="entry name" value="Chloramphenicol acetyltransferase-like domain"/>
    <property type="match status" value="3"/>
</dbReference>
<evidence type="ECO:0000256" key="1">
    <source>
        <dbReference type="ARBA" id="ARBA00001957"/>
    </source>
</evidence>
<dbReference type="PANTHER" id="PTHR45527:SF1">
    <property type="entry name" value="FATTY ACID SYNTHASE"/>
    <property type="match status" value="1"/>
</dbReference>
<dbReference type="GO" id="GO:0043041">
    <property type="term" value="P:amino acid activation for nonribosomal peptide biosynthetic process"/>
    <property type="evidence" value="ECO:0007669"/>
    <property type="project" value="TreeGrafter"/>
</dbReference>
<dbReference type="InterPro" id="IPR025110">
    <property type="entry name" value="AMP-bd_C"/>
</dbReference>
<dbReference type="InterPro" id="IPR009081">
    <property type="entry name" value="PP-bd_ACP"/>
</dbReference>
<dbReference type="FunFam" id="3.40.50.980:FF:000001">
    <property type="entry name" value="Non-ribosomal peptide synthetase"/>
    <property type="match status" value="3"/>
</dbReference>
<dbReference type="Pfam" id="PF00501">
    <property type="entry name" value="AMP-binding"/>
    <property type="match status" value="3"/>
</dbReference>
<evidence type="ECO:0000256" key="3">
    <source>
        <dbReference type="ARBA" id="ARBA00022450"/>
    </source>
</evidence>
<dbReference type="NCBIfam" id="NF003417">
    <property type="entry name" value="PRK04813.1"/>
    <property type="match status" value="3"/>
</dbReference>
<dbReference type="CDD" id="cd05930">
    <property type="entry name" value="A_NRPS"/>
    <property type="match status" value="3"/>
</dbReference>
<evidence type="ECO:0000256" key="2">
    <source>
        <dbReference type="ARBA" id="ARBA00006432"/>
    </source>
</evidence>
<dbReference type="InterPro" id="IPR036736">
    <property type="entry name" value="ACP-like_sf"/>
</dbReference>
<dbReference type="InterPro" id="IPR023213">
    <property type="entry name" value="CAT-like_dom_sf"/>
</dbReference>
<dbReference type="EMBL" id="DRLI01000070">
    <property type="protein sequence ID" value="HHM01744.1"/>
    <property type="molecule type" value="Genomic_DNA"/>
</dbReference>
<feature type="domain" description="Carrier" evidence="5">
    <location>
        <begin position="2067"/>
        <end position="2142"/>
    </location>
</feature>
<dbReference type="FunFam" id="3.40.50.12780:FF:000012">
    <property type="entry name" value="Non-ribosomal peptide synthetase"/>
    <property type="match status" value="2"/>
</dbReference>
<dbReference type="PROSITE" id="PS00012">
    <property type="entry name" value="PHOSPHOPANTETHEINE"/>
    <property type="match status" value="1"/>
</dbReference>
<dbReference type="Gene3D" id="1.10.1200.10">
    <property type="entry name" value="ACP-like"/>
    <property type="match status" value="2"/>
</dbReference>
<dbReference type="Proteomes" id="UP000885771">
    <property type="component" value="Unassembled WGS sequence"/>
</dbReference>
<dbReference type="InterPro" id="IPR020845">
    <property type="entry name" value="AMP-binding_CS"/>
</dbReference>
<dbReference type="GO" id="GO:0044550">
    <property type="term" value="P:secondary metabolite biosynthetic process"/>
    <property type="evidence" value="ECO:0007669"/>
    <property type="project" value="UniProtKB-ARBA"/>
</dbReference>
<dbReference type="FunFam" id="3.30.559.10:FF:000012">
    <property type="entry name" value="Non-ribosomal peptide synthetase"/>
    <property type="match status" value="3"/>
</dbReference>
<dbReference type="PROSITE" id="PS00455">
    <property type="entry name" value="AMP_BINDING"/>
    <property type="match status" value="3"/>
</dbReference>
<dbReference type="SMART" id="SM00823">
    <property type="entry name" value="PKS_PP"/>
    <property type="match status" value="2"/>
</dbReference>
<comment type="caution">
    <text evidence="6">The sequence shown here is derived from an EMBL/GenBank/DDBJ whole genome shotgun (WGS) entry which is preliminary data.</text>
</comment>
<dbReference type="FunFam" id="2.30.38.10:FF:000001">
    <property type="entry name" value="Non-ribosomal peptide synthetase PvdI"/>
    <property type="match status" value="2"/>
</dbReference>
<keyword evidence="4" id="KW-0597">Phosphoprotein</keyword>
<dbReference type="SUPFAM" id="SSF56801">
    <property type="entry name" value="Acetyl-CoA synthetase-like"/>
    <property type="match status" value="3"/>
</dbReference>
<dbReference type="InterPro" id="IPR045851">
    <property type="entry name" value="AMP-bd_C_sf"/>
</dbReference>
<dbReference type="FunFam" id="3.30.300.30:FF:000010">
    <property type="entry name" value="Enterobactin synthetase component F"/>
    <property type="match status" value="2"/>
</dbReference>
<keyword evidence="3" id="KW-0596">Phosphopantetheine</keyword>
<gene>
    <name evidence="6" type="ORF">ENJ15_01935</name>
</gene>
<accession>A0A7V5VEB0</accession>
<reference evidence="6" key="1">
    <citation type="journal article" date="2020" name="mSystems">
        <title>Genome- and Community-Level Interaction Insights into Carbon Utilization and Element Cycling Functions of Hydrothermarchaeota in Hydrothermal Sediment.</title>
        <authorList>
            <person name="Zhou Z."/>
            <person name="Liu Y."/>
            <person name="Xu W."/>
            <person name="Pan J."/>
            <person name="Luo Z.H."/>
            <person name="Li M."/>
        </authorList>
    </citation>
    <scope>NUCLEOTIDE SEQUENCE [LARGE SCALE GENOMIC DNA]</scope>
    <source>
        <strain evidence="6">HyVt-460</strain>
    </source>
</reference>
<dbReference type="PROSITE" id="PS50075">
    <property type="entry name" value="CARRIER"/>
    <property type="match status" value="2"/>
</dbReference>
<dbReference type="Pfam" id="PF00668">
    <property type="entry name" value="Condensation"/>
    <property type="match status" value="3"/>
</dbReference>
<proteinExistence type="inferred from homology"/>
<dbReference type="Gene3D" id="3.30.559.30">
    <property type="entry name" value="Nonribosomal peptide synthetase, condensation domain"/>
    <property type="match status" value="3"/>
</dbReference>
<protein>
    <submittedName>
        <fullName evidence="6">Amino acid adenylation domain-containing protein</fullName>
    </submittedName>
</protein>
<evidence type="ECO:0000256" key="4">
    <source>
        <dbReference type="ARBA" id="ARBA00022553"/>
    </source>
</evidence>
<dbReference type="GO" id="GO:0003824">
    <property type="term" value="F:catalytic activity"/>
    <property type="evidence" value="ECO:0007669"/>
    <property type="project" value="InterPro"/>
</dbReference>
<dbReference type="SUPFAM" id="SSF47336">
    <property type="entry name" value="ACP-like"/>
    <property type="match status" value="2"/>
</dbReference>
<dbReference type="PANTHER" id="PTHR45527">
    <property type="entry name" value="NONRIBOSOMAL PEPTIDE SYNTHETASE"/>
    <property type="match status" value="1"/>
</dbReference>
<dbReference type="InterPro" id="IPR020806">
    <property type="entry name" value="PKS_PP-bd"/>
</dbReference>
<dbReference type="GO" id="GO:0005829">
    <property type="term" value="C:cytosol"/>
    <property type="evidence" value="ECO:0007669"/>
    <property type="project" value="TreeGrafter"/>
</dbReference>
<feature type="domain" description="Carrier" evidence="5">
    <location>
        <begin position="998"/>
        <end position="1073"/>
    </location>
</feature>
<dbReference type="InterPro" id="IPR006162">
    <property type="entry name" value="Ppantetheine_attach_site"/>
</dbReference>
<dbReference type="FunFam" id="3.30.559.30:FF:000001">
    <property type="entry name" value="Non-ribosomal peptide synthetase"/>
    <property type="match status" value="1"/>
</dbReference>
<dbReference type="InterPro" id="IPR001242">
    <property type="entry name" value="Condensation_dom"/>
</dbReference>
<feature type="non-terminal residue" evidence="6">
    <location>
        <position position="2985"/>
    </location>
</feature>
<dbReference type="CDD" id="cd19531">
    <property type="entry name" value="LCL_NRPS-like"/>
    <property type="match status" value="3"/>
</dbReference>
<comment type="similarity">
    <text evidence="2">Belongs to the ATP-dependent AMP-binding enzyme family.</text>
</comment>
<name>A0A7V5VEB0_CALAY</name>
<dbReference type="InterPro" id="IPR000873">
    <property type="entry name" value="AMP-dep_synth/lig_dom"/>
</dbReference>
<comment type="cofactor">
    <cofactor evidence="1">
        <name>pantetheine 4'-phosphate</name>
        <dbReference type="ChEBI" id="CHEBI:47942"/>
    </cofactor>
</comment>
<dbReference type="Gene3D" id="3.40.50.980">
    <property type="match status" value="6"/>
</dbReference>
<dbReference type="NCBIfam" id="TIGR01733">
    <property type="entry name" value="AA-adenyl-dom"/>
    <property type="match status" value="3"/>
</dbReference>
<dbReference type="InterPro" id="IPR010071">
    <property type="entry name" value="AA_adenyl_dom"/>
</dbReference>
<dbReference type="Pfam" id="PF00550">
    <property type="entry name" value="PP-binding"/>
    <property type="match status" value="2"/>
</dbReference>
<dbReference type="Pfam" id="PF13193">
    <property type="entry name" value="AMP-binding_C"/>
    <property type="match status" value="2"/>
</dbReference>
<evidence type="ECO:0000259" key="5">
    <source>
        <dbReference type="PROSITE" id="PS50075"/>
    </source>
</evidence>